<organism evidence="1 2">
    <name type="scientific">Rubripirellula reticaptiva</name>
    <dbReference type="NCBI Taxonomy" id="2528013"/>
    <lineage>
        <taxon>Bacteria</taxon>
        <taxon>Pseudomonadati</taxon>
        <taxon>Planctomycetota</taxon>
        <taxon>Planctomycetia</taxon>
        <taxon>Pirellulales</taxon>
        <taxon>Pirellulaceae</taxon>
        <taxon>Rubripirellula</taxon>
    </lineage>
</organism>
<keyword evidence="2" id="KW-1185">Reference proteome</keyword>
<dbReference type="Proteomes" id="UP000317977">
    <property type="component" value="Unassembled WGS sequence"/>
</dbReference>
<accession>A0A5C6EVH5</accession>
<dbReference type="AlphaFoldDB" id="A0A5C6EVH5"/>
<comment type="caution">
    <text evidence="1">The sequence shown here is derived from an EMBL/GenBank/DDBJ whole genome shotgun (WGS) entry which is preliminary data.</text>
</comment>
<reference evidence="1 2" key="1">
    <citation type="submission" date="2019-02" db="EMBL/GenBank/DDBJ databases">
        <title>Deep-cultivation of Planctomycetes and their phenomic and genomic characterization uncovers novel biology.</title>
        <authorList>
            <person name="Wiegand S."/>
            <person name="Jogler M."/>
            <person name="Boedeker C."/>
            <person name="Pinto D."/>
            <person name="Vollmers J."/>
            <person name="Rivas-Marin E."/>
            <person name="Kohn T."/>
            <person name="Peeters S.H."/>
            <person name="Heuer A."/>
            <person name="Rast P."/>
            <person name="Oberbeckmann S."/>
            <person name="Bunk B."/>
            <person name="Jeske O."/>
            <person name="Meyerdierks A."/>
            <person name="Storesund J.E."/>
            <person name="Kallscheuer N."/>
            <person name="Luecker S."/>
            <person name="Lage O.M."/>
            <person name="Pohl T."/>
            <person name="Merkel B.J."/>
            <person name="Hornburger P."/>
            <person name="Mueller R.-W."/>
            <person name="Bruemmer F."/>
            <person name="Labrenz M."/>
            <person name="Spormann A.M."/>
            <person name="Op Den Camp H."/>
            <person name="Overmann J."/>
            <person name="Amann R."/>
            <person name="Jetten M.S.M."/>
            <person name="Mascher T."/>
            <person name="Medema M.H."/>
            <person name="Devos D.P."/>
            <person name="Kaster A.-K."/>
            <person name="Ovreas L."/>
            <person name="Rohde M."/>
            <person name="Galperin M.Y."/>
            <person name="Jogler C."/>
        </authorList>
    </citation>
    <scope>NUCLEOTIDE SEQUENCE [LARGE SCALE GENOMIC DNA]</scope>
    <source>
        <strain evidence="1 2">Poly59</strain>
    </source>
</reference>
<gene>
    <name evidence="1" type="ORF">Poly59_30810</name>
</gene>
<proteinExistence type="predicted"/>
<evidence type="ECO:0000313" key="2">
    <source>
        <dbReference type="Proteomes" id="UP000317977"/>
    </source>
</evidence>
<evidence type="ECO:0000313" key="1">
    <source>
        <dbReference type="EMBL" id="TWU51489.1"/>
    </source>
</evidence>
<dbReference type="RefSeq" id="WP_222436109.1">
    <property type="nucleotide sequence ID" value="NZ_SJPX01000003.1"/>
</dbReference>
<dbReference type="EMBL" id="SJPX01000003">
    <property type="protein sequence ID" value="TWU51489.1"/>
    <property type="molecule type" value="Genomic_DNA"/>
</dbReference>
<name>A0A5C6EVH5_9BACT</name>
<sequence length="164" mass="18525">MENLSRVPGDACRYRNIMIRFLLVFVVLSLNGCHRTVVDREIVVSPDGQSRLLLRYNTRDNKGFDFNDLVLETQSGIDWEYDSTIWSGDAHVAPGVKRWVSSLDSLGDDRQTAIIKIATMGPRDAVGKSTVEYSWVRWDLAANAKIQTLHVCDSPFDALPPDKR</sequence>
<protein>
    <submittedName>
        <fullName evidence="1">Uncharacterized protein</fullName>
    </submittedName>
</protein>